<accession>A7GB50</accession>
<dbReference type="Proteomes" id="UP000002410">
    <property type="component" value="Chromosome"/>
</dbReference>
<reference evidence="3" key="1">
    <citation type="submission" date="2007-06" db="EMBL/GenBank/DDBJ databases">
        <authorList>
            <person name="Brinkac L.M."/>
            <person name="Daugherty S."/>
            <person name="Dodson R.J."/>
            <person name="Madupu R."/>
            <person name="Brown J.L."/>
            <person name="Bruce D."/>
            <person name="Detter C."/>
            <person name="Munk C."/>
            <person name="Smith L.A."/>
            <person name="Smith T.J."/>
            <person name="White O."/>
            <person name="Brettin T.S."/>
        </authorList>
    </citation>
    <scope>NUCLEOTIDE SEQUENCE [LARGE SCALE GENOMIC DNA]</scope>
    <source>
        <strain evidence="3">Langeland / NCTC 10281 / Type F</strain>
    </source>
</reference>
<name>A7GB50_CLOBL</name>
<proteinExistence type="predicted"/>
<dbReference type="EMBL" id="CP000728">
    <property type="protein sequence ID" value="ABS40555.1"/>
    <property type="molecule type" value="Genomic_DNA"/>
</dbReference>
<dbReference type="HOGENOM" id="CLU_2681081_0_0_9"/>
<protein>
    <recommendedName>
        <fullName evidence="1">AAA-ATPase-like domain-containing protein</fullName>
    </recommendedName>
</protein>
<gene>
    <name evidence="2" type="ordered locus">CLI_0729</name>
</gene>
<sequence length="74" mass="8873">MLYLRFGKNLFISMFEKYYDINKKDKFEELFGDLLGENKLPMEDMSTEMVVAHINMLNKINNKKVFVLIDEYVL</sequence>
<evidence type="ECO:0000313" key="2">
    <source>
        <dbReference type="EMBL" id="ABS40555.1"/>
    </source>
</evidence>
<feature type="domain" description="AAA-ATPase-like" evidence="1">
    <location>
        <begin position="5"/>
        <end position="55"/>
    </location>
</feature>
<evidence type="ECO:0000259" key="1">
    <source>
        <dbReference type="Pfam" id="PF09820"/>
    </source>
</evidence>
<dbReference type="RefSeq" id="WP_011987606.1">
    <property type="nucleotide sequence ID" value="NC_009699.1"/>
</dbReference>
<dbReference type="AlphaFoldDB" id="A7GB50"/>
<dbReference type="Pfam" id="PF09820">
    <property type="entry name" value="AAA-ATPase_like"/>
    <property type="match status" value="1"/>
</dbReference>
<organism evidence="2 3">
    <name type="scientific">Clostridium botulinum (strain Langeland / NCTC 10281 / Type F)</name>
    <dbReference type="NCBI Taxonomy" id="441772"/>
    <lineage>
        <taxon>Bacteria</taxon>
        <taxon>Bacillati</taxon>
        <taxon>Bacillota</taxon>
        <taxon>Clostridia</taxon>
        <taxon>Eubacteriales</taxon>
        <taxon>Clostridiaceae</taxon>
        <taxon>Clostridium</taxon>
    </lineage>
</organism>
<evidence type="ECO:0000313" key="3">
    <source>
        <dbReference type="Proteomes" id="UP000002410"/>
    </source>
</evidence>
<dbReference type="KEGG" id="cbf:CLI_0729"/>
<dbReference type="InterPro" id="IPR018631">
    <property type="entry name" value="AAA-ATPase-like_dom"/>
</dbReference>